<sequence>MSFDVANFNVWAQKPFKEQAQAFLNAFWDDVQDQAEFIYTISYKTLRAADMHKKGIEYLYEYREGIDVDFVTGLYFYEKLWERVHKPEMDGTVWAEKSEFSRSMPVKMTAVERKNSLSDQDLNSDNRISFLEYLLHQYAADPEEFIRSSLEQLKSLDPNLDKAQKALVEVNSKLTEIEKQKAQLKKDAKGDGPKAKKAQFQLKSMKNSQMVSDLNARLLKAEAAIRAAQRAAKGSTAHPQGTAWWVERELQEVKELYGAAGARNKSVNGPKKHGKKADAWIKNKEPKWKVK</sequence>
<feature type="compositionally biased region" description="Basic and acidic residues" evidence="1">
    <location>
        <begin position="276"/>
        <end position="291"/>
    </location>
</feature>
<dbReference type="EMBL" id="HBIN01021890">
    <property type="protein sequence ID" value="CAE0446802.1"/>
    <property type="molecule type" value="Transcribed_RNA"/>
</dbReference>
<evidence type="ECO:0000313" key="2">
    <source>
        <dbReference type="EMBL" id="CAE0446802.1"/>
    </source>
</evidence>
<accession>A0A7S3V280</accession>
<dbReference type="GO" id="GO:0051015">
    <property type="term" value="F:actin filament binding"/>
    <property type="evidence" value="ECO:0007669"/>
    <property type="project" value="TreeGrafter"/>
</dbReference>
<dbReference type="InterPro" id="IPR053356">
    <property type="entry name" value="Calcium-reg_actin-bundling"/>
</dbReference>
<dbReference type="GO" id="GO:0030046">
    <property type="term" value="P:parallel actin filament bundle assembly"/>
    <property type="evidence" value="ECO:0007669"/>
    <property type="project" value="TreeGrafter"/>
</dbReference>
<dbReference type="PANTHER" id="PTHR37009">
    <property type="entry name" value="EF-HAND DOMAIN-CONTAINING PROTEIN"/>
    <property type="match status" value="1"/>
</dbReference>
<dbReference type="PANTHER" id="PTHR37009:SF1">
    <property type="entry name" value="CALCIUM-REGULATED ACTIN-BUNDLING PROTEIN"/>
    <property type="match status" value="1"/>
</dbReference>
<name>A0A7S3V280_9STRA</name>
<organism evidence="2">
    <name type="scientific">Aplanochytrium stocchinoi</name>
    <dbReference type="NCBI Taxonomy" id="215587"/>
    <lineage>
        <taxon>Eukaryota</taxon>
        <taxon>Sar</taxon>
        <taxon>Stramenopiles</taxon>
        <taxon>Bigyra</taxon>
        <taxon>Labyrinthulomycetes</taxon>
        <taxon>Thraustochytrida</taxon>
        <taxon>Thraustochytriidae</taxon>
        <taxon>Aplanochytrium</taxon>
    </lineage>
</organism>
<reference evidence="2" key="1">
    <citation type="submission" date="2021-01" db="EMBL/GenBank/DDBJ databases">
        <authorList>
            <person name="Corre E."/>
            <person name="Pelletier E."/>
            <person name="Niang G."/>
            <person name="Scheremetjew M."/>
            <person name="Finn R."/>
            <person name="Kale V."/>
            <person name="Holt S."/>
            <person name="Cochrane G."/>
            <person name="Meng A."/>
            <person name="Brown T."/>
            <person name="Cohen L."/>
        </authorList>
    </citation>
    <scope>NUCLEOTIDE SEQUENCE</scope>
    <source>
        <strain evidence="2">GSBS06</strain>
    </source>
</reference>
<proteinExistence type="predicted"/>
<dbReference type="AlphaFoldDB" id="A0A7S3V280"/>
<gene>
    <name evidence="2" type="ORF">ASTO00021_LOCUS16793</name>
</gene>
<feature type="region of interest" description="Disordered" evidence="1">
    <location>
        <begin position="184"/>
        <end position="203"/>
    </location>
</feature>
<evidence type="ECO:0000256" key="1">
    <source>
        <dbReference type="SAM" id="MobiDB-lite"/>
    </source>
</evidence>
<protein>
    <submittedName>
        <fullName evidence="2">Uncharacterized protein</fullName>
    </submittedName>
</protein>
<dbReference type="GO" id="GO:0030863">
    <property type="term" value="C:cortical cytoskeleton"/>
    <property type="evidence" value="ECO:0007669"/>
    <property type="project" value="TreeGrafter"/>
</dbReference>
<dbReference type="GO" id="GO:0051764">
    <property type="term" value="P:actin crosslink formation"/>
    <property type="evidence" value="ECO:0007669"/>
    <property type="project" value="TreeGrafter"/>
</dbReference>
<feature type="region of interest" description="Disordered" evidence="1">
    <location>
        <begin position="263"/>
        <end position="291"/>
    </location>
</feature>
<feature type="compositionally biased region" description="Basic and acidic residues" evidence="1">
    <location>
        <begin position="184"/>
        <end position="194"/>
    </location>
</feature>